<evidence type="ECO:0000256" key="1">
    <source>
        <dbReference type="ARBA" id="ARBA00004533"/>
    </source>
</evidence>
<keyword evidence="3" id="KW-0997">Cell inner membrane</keyword>
<organism evidence="8 9">
    <name type="scientific">Erwinia rhapontici</name>
    <name type="common">Pectobacterium rhapontici</name>
    <dbReference type="NCBI Taxonomy" id="55212"/>
    <lineage>
        <taxon>Bacteria</taxon>
        <taxon>Pseudomonadati</taxon>
        <taxon>Pseudomonadota</taxon>
        <taxon>Gammaproteobacteria</taxon>
        <taxon>Enterobacterales</taxon>
        <taxon>Erwiniaceae</taxon>
        <taxon>Erwinia</taxon>
    </lineage>
</organism>
<dbReference type="InterPro" id="IPR004960">
    <property type="entry name" value="LipA_acyltrans"/>
</dbReference>
<keyword evidence="9" id="KW-1185">Reference proteome</keyword>
<reference evidence="8 9" key="1">
    <citation type="submission" date="2021-01" db="EMBL/GenBank/DDBJ databases">
        <title>Complete genome sequence of Erwinia rhapontici MAFF 311153.</title>
        <authorList>
            <person name="Morohoshi T."/>
            <person name="Someya N."/>
        </authorList>
    </citation>
    <scope>NUCLEOTIDE SEQUENCE [LARGE SCALE GENOMIC DNA]</scope>
    <source>
        <strain evidence="8 9">MAFF 311153</strain>
    </source>
</reference>
<dbReference type="InterPro" id="IPR029044">
    <property type="entry name" value="Nucleotide-diphossugar_trans"/>
</dbReference>
<evidence type="ECO:0000256" key="5">
    <source>
        <dbReference type="ARBA" id="ARBA00023136"/>
    </source>
</evidence>
<dbReference type="InterPro" id="IPR001173">
    <property type="entry name" value="Glyco_trans_2-like"/>
</dbReference>
<evidence type="ECO:0000256" key="2">
    <source>
        <dbReference type="ARBA" id="ARBA00022475"/>
    </source>
</evidence>
<keyword evidence="6 8" id="KW-0012">Acyltransferase</keyword>
<gene>
    <name evidence="8" type="ORF">ERHA53_15700</name>
</gene>
<dbReference type="Gene3D" id="3.90.550.10">
    <property type="entry name" value="Spore Coat Polysaccharide Biosynthesis Protein SpsA, Chain A"/>
    <property type="match status" value="1"/>
</dbReference>
<name>A0ABN6DI07_ERWRD</name>
<dbReference type="Pfam" id="PF00535">
    <property type="entry name" value="Glycos_transf_2"/>
    <property type="match status" value="1"/>
</dbReference>
<protein>
    <submittedName>
        <fullName evidence="8">Acyltransferase</fullName>
    </submittedName>
</protein>
<dbReference type="GO" id="GO:0016746">
    <property type="term" value="F:acyltransferase activity"/>
    <property type="evidence" value="ECO:0007669"/>
    <property type="project" value="UniProtKB-KW"/>
</dbReference>
<evidence type="ECO:0000256" key="6">
    <source>
        <dbReference type="ARBA" id="ARBA00023315"/>
    </source>
</evidence>
<evidence type="ECO:0000256" key="3">
    <source>
        <dbReference type="ARBA" id="ARBA00022519"/>
    </source>
</evidence>
<dbReference type="CDD" id="cd04179">
    <property type="entry name" value="DPM_DPG-synthase_like"/>
    <property type="match status" value="1"/>
</dbReference>
<proteinExistence type="predicted"/>
<evidence type="ECO:0000313" key="8">
    <source>
        <dbReference type="EMBL" id="BCQ34227.1"/>
    </source>
</evidence>
<dbReference type="SUPFAM" id="SSF53448">
    <property type="entry name" value="Nucleotide-diphospho-sugar transferases"/>
    <property type="match status" value="1"/>
</dbReference>
<dbReference type="PANTHER" id="PTHR10859:SF91">
    <property type="entry name" value="DOLICHYL-PHOSPHATE BETA-GLUCOSYLTRANSFERASE"/>
    <property type="match status" value="1"/>
</dbReference>
<keyword evidence="2" id="KW-1003">Cell membrane</keyword>
<keyword evidence="5" id="KW-0472">Membrane</keyword>
<comment type="subcellular location">
    <subcellularLocation>
        <location evidence="1">Cell inner membrane</location>
    </subcellularLocation>
</comment>
<feature type="domain" description="Glycosyltransferase 2-like" evidence="7">
    <location>
        <begin position="9"/>
        <end position="174"/>
    </location>
</feature>
<sequence>MLNETFRPCVVIPCYNHGMMMASVLARLAPFTLPVLIVDDGSDAATAVQLDALVGPDVQLHRLTTNQGKGVAVLAGLTEMARQGFTHAVQVDADGQHQIEDCPRLLDAARAAPEALISGQPQYDDSVPRARLYGRYITHFWVWVETLSFSLKDSMCGFRVYPLAPTLALAQRRAIGQRMDFDTEIMVRLYWAGTPSYFVATRVTYPQDGLSHFDALRDNLRISWMHTRLFFGMLPRIPSLLWRRKTARHWSATPERSGLWGIRFMLTVYRCFGRRAFTLLLWPVTAVYWLTGGEQRRASVQWLNAVRDYAQSQQLTLPKPLSSFRHFLRFGDAMLDKIASWRGDLRWGKDIDFAPGAGVIINHGPPGGRLILASHLGDIEACRALAQQVSGLVINALVFTDHAQRFKQVLDEIAPQASVNVIPVSHIGPETAIMLRQKLDAGEWVAIVGDRTAVNRQRGGSRRVIWSEFLGKPAPFPQGPFVLAAALRCPVMLMFALRQGSTLRLHCEPFADPLELPRATRQQALQQAVDRYAQRLEYHALLSPLDWFNFFDFWQLPEAPPTEHEEKDSRC</sequence>
<evidence type="ECO:0000259" key="7">
    <source>
        <dbReference type="Pfam" id="PF00535"/>
    </source>
</evidence>
<dbReference type="CDD" id="cd07984">
    <property type="entry name" value="LPLAT_LABLAT-like"/>
    <property type="match status" value="1"/>
</dbReference>
<evidence type="ECO:0000256" key="4">
    <source>
        <dbReference type="ARBA" id="ARBA00022679"/>
    </source>
</evidence>
<dbReference type="RefSeq" id="WP_159337104.1">
    <property type="nucleotide sequence ID" value="NZ_AP024329.1"/>
</dbReference>
<evidence type="ECO:0000313" key="9">
    <source>
        <dbReference type="Proteomes" id="UP000677515"/>
    </source>
</evidence>
<dbReference type="PANTHER" id="PTHR10859">
    <property type="entry name" value="GLYCOSYL TRANSFERASE"/>
    <property type="match status" value="1"/>
</dbReference>
<dbReference type="Proteomes" id="UP000677515">
    <property type="component" value="Chromosome"/>
</dbReference>
<accession>A0ABN6DI07</accession>
<keyword evidence="4" id="KW-0808">Transferase</keyword>
<dbReference type="EMBL" id="AP024329">
    <property type="protein sequence ID" value="BCQ34227.1"/>
    <property type="molecule type" value="Genomic_DNA"/>
</dbReference>